<reference evidence="4" key="1">
    <citation type="journal article" date="2019" name="Int. J. Syst. Evol. Microbiol.">
        <title>The Global Catalogue of Microorganisms (GCM) 10K type strain sequencing project: providing services to taxonomists for standard genome sequencing and annotation.</title>
        <authorList>
            <consortium name="The Broad Institute Genomics Platform"/>
            <consortium name="The Broad Institute Genome Sequencing Center for Infectious Disease"/>
            <person name="Wu L."/>
            <person name="Ma J."/>
        </authorList>
    </citation>
    <scope>NUCLEOTIDE SEQUENCE [LARGE SCALE GENOMIC DNA]</scope>
    <source>
        <strain evidence="4">JCM 30346</strain>
    </source>
</reference>
<feature type="region of interest" description="Disordered" evidence="1">
    <location>
        <begin position="174"/>
        <end position="211"/>
    </location>
</feature>
<dbReference type="SUPFAM" id="SSF110087">
    <property type="entry name" value="DR1885-like metal-binding protein"/>
    <property type="match status" value="1"/>
</dbReference>
<keyword evidence="4" id="KW-1185">Reference proteome</keyword>
<evidence type="ECO:0000256" key="1">
    <source>
        <dbReference type="SAM" id="MobiDB-lite"/>
    </source>
</evidence>
<dbReference type="PROSITE" id="PS51318">
    <property type="entry name" value="TAT"/>
    <property type="match status" value="1"/>
</dbReference>
<dbReference type="InterPro" id="IPR006311">
    <property type="entry name" value="TAT_signal"/>
</dbReference>
<evidence type="ECO:0000313" key="4">
    <source>
        <dbReference type="Proteomes" id="UP001596137"/>
    </source>
</evidence>
<keyword evidence="2" id="KW-0732">Signal</keyword>
<gene>
    <name evidence="3" type="ORF">ACFP1K_03530</name>
</gene>
<feature type="chain" id="PRO_5045850262" evidence="2">
    <location>
        <begin position="24"/>
        <end position="211"/>
    </location>
</feature>
<feature type="signal peptide" evidence="2">
    <location>
        <begin position="1"/>
        <end position="23"/>
    </location>
</feature>
<proteinExistence type="predicted"/>
<feature type="compositionally biased region" description="Low complexity" evidence="1">
    <location>
        <begin position="175"/>
        <end position="211"/>
    </location>
</feature>
<comment type="caution">
    <text evidence="3">The sequence shown here is derived from an EMBL/GenBank/DDBJ whole genome shotgun (WGS) entry which is preliminary data.</text>
</comment>
<dbReference type="PROSITE" id="PS51257">
    <property type="entry name" value="PROKAR_LIPOPROTEIN"/>
    <property type="match status" value="1"/>
</dbReference>
<evidence type="ECO:0000313" key="3">
    <source>
        <dbReference type="EMBL" id="MFC6080216.1"/>
    </source>
</evidence>
<dbReference type="Proteomes" id="UP001596137">
    <property type="component" value="Unassembled WGS sequence"/>
</dbReference>
<dbReference type="RefSeq" id="WP_380746993.1">
    <property type="nucleotide sequence ID" value="NZ_JBHSRF010000003.1"/>
</dbReference>
<dbReference type="Gene3D" id="2.60.40.1890">
    <property type="entry name" value="PCu(A)C copper chaperone"/>
    <property type="match status" value="1"/>
</dbReference>
<evidence type="ECO:0000256" key="2">
    <source>
        <dbReference type="SAM" id="SignalP"/>
    </source>
</evidence>
<sequence length="211" mass="20832">MTSTSRRRVTVVTALLALSPALAACGAGPDANTSNAYAPTEANVLMGSSGSAKTYGRNGIKIPQAFLLGPESGARIPAGGALPLFLSMVNYGAAPDTLNGITVAGQGGGTVKAPGPLTLPPGQLVNTGTPTSKYVLQGAPKELLGGESLVLTLSFSNAGDVNMIVPVVTRSREYSSLSPAPSTAPSTAPTPTATAVPSTSATPAPDPSASS</sequence>
<dbReference type="InterPro" id="IPR036182">
    <property type="entry name" value="PCuAC_sf"/>
</dbReference>
<dbReference type="EMBL" id="JBHSRF010000003">
    <property type="protein sequence ID" value="MFC6080216.1"/>
    <property type="molecule type" value="Genomic_DNA"/>
</dbReference>
<protein>
    <submittedName>
        <fullName evidence="3">Copper chaperone PCu(A)C</fullName>
    </submittedName>
</protein>
<accession>A0ABW1NAX8</accession>
<name>A0ABW1NAX8_9ACTN</name>
<organism evidence="3 4">
    <name type="scientific">Sphaerisporangium aureirubrum</name>
    <dbReference type="NCBI Taxonomy" id="1544736"/>
    <lineage>
        <taxon>Bacteria</taxon>
        <taxon>Bacillati</taxon>
        <taxon>Actinomycetota</taxon>
        <taxon>Actinomycetes</taxon>
        <taxon>Streptosporangiales</taxon>
        <taxon>Streptosporangiaceae</taxon>
        <taxon>Sphaerisporangium</taxon>
    </lineage>
</organism>